<evidence type="ECO:0008006" key="4">
    <source>
        <dbReference type="Google" id="ProtNLM"/>
    </source>
</evidence>
<organism evidence="2 3">
    <name type="scientific">Phanerochaete sordida</name>
    <dbReference type="NCBI Taxonomy" id="48140"/>
    <lineage>
        <taxon>Eukaryota</taxon>
        <taxon>Fungi</taxon>
        <taxon>Dikarya</taxon>
        <taxon>Basidiomycota</taxon>
        <taxon>Agaricomycotina</taxon>
        <taxon>Agaricomycetes</taxon>
        <taxon>Polyporales</taxon>
        <taxon>Phanerochaetaceae</taxon>
        <taxon>Phanerochaete</taxon>
    </lineage>
</organism>
<name>A0A9P3L7R6_9APHY</name>
<feature type="region of interest" description="Disordered" evidence="1">
    <location>
        <begin position="1"/>
        <end position="422"/>
    </location>
</feature>
<feature type="compositionally biased region" description="Gly residues" evidence="1">
    <location>
        <begin position="234"/>
        <end position="256"/>
    </location>
</feature>
<proteinExistence type="predicted"/>
<evidence type="ECO:0000313" key="2">
    <source>
        <dbReference type="EMBL" id="GJE84744.1"/>
    </source>
</evidence>
<keyword evidence="3" id="KW-1185">Reference proteome</keyword>
<dbReference type="OrthoDB" id="431557at2759"/>
<evidence type="ECO:0000256" key="1">
    <source>
        <dbReference type="SAM" id="MobiDB-lite"/>
    </source>
</evidence>
<protein>
    <recommendedName>
        <fullName evidence="4">Proteasome subunit alpha type 1</fullName>
    </recommendedName>
</protein>
<dbReference type="AlphaFoldDB" id="A0A9P3L7R6"/>
<feature type="compositionally biased region" description="Low complexity" evidence="1">
    <location>
        <begin position="90"/>
        <end position="106"/>
    </location>
</feature>
<feature type="compositionally biased region" description="Low complexity" evidence="1">
    <location>
        <begin position="124"/>
        <end position="141"/>
    </location>
</feature>
<feature type="compositionally biased region" description="Acidic residues" evidence="1">
    <location>
        <begin position="646"/>
        <end position="667"/>
    </location>
</feature>
<gene>
    <name evidence="2" type="ORF">PsYK624_008200</name>
</gene>
<dbReference type="Proteomes" id="UP000703269">
    <property type="component" value="Unassembled WGS sequence"/>
</dbReference>
<feature type="region of interest" description="Disordered" evidence="1">
    <location>
        <begin position="441"/>
        <end position="897"/>
    </location>
</feature>
<accession>A0A9P3L7R6</accession>
<sequence>MNKNPFAVPQTAYTPQQPPLPPGPPPPQPTQPDYSAYWAAAAAASAAQNPQAATQGYNPQWSVPQPAQQPVPRPPPEQSALYANYGYGNQHWQQQQQQQRPPQQHFQPPPPVVQPPPPPPQPGYNPYQPQAGAYQQPYVPQAAPPHALPQIPYTPQAPSVQPFQQQQQQFFPHQQNRNNNRNLHQAPSGHLPPAKRQRFDGPNQQRGPPLPPPQFQPPPPPPMQQLPTGPMAGPVGGGMNGHQGPNAGHGRGGGPGVNQVPLGGNRGGFGGGRGGNMGGGRGRGGGMSMNRGGGRGGRGGGGGGMYNNMGRGGGPGQGGSFRGHGNNRGFGNRDNRRGGSFNAGAGQNFPHGNPPTQPAQQQPPHGPQQNFSGSFRGRNQGYTNGHSRGGRHDSGALHKDSSISSTVSSGKKDENRRTLTDFKIVGLEILDLAWSWGTVVKPTSAEDVKDIKEESDDPHLPISSEAADGESTEQKPVVDPNAGTEGPADSSAAASSTESSQPSVPESSPVKTESSSTLPPPPSRIRIYFHTPVTADDAHAVSTQPSFSHGPASESSVRKGKRKKLEDDDGDAEDGRGPPPPPPQHSGFDNEDSSVGAGPDYEGPESTVGRNSAAPSVAETASEADWLMAAIEDEGADGEHAHGPETEDMDAEGEPDDYDGNDYDEVDTQMQVAESDHPRSDENGGHGDDAPAHDSGSVPPGLDGHTEPVPVSTQAGSSGVEPVDNSDANAPSAPPEEHASAPPPPPEGDDSSALAAPSATEPAIPAAEPVAQSVGDADGSSSDQTEQQANGAASAPHPLQAESSIATIPDGEVQPEDVQESTQTQDADAQQATTSQGITMEETQLLEPPSEPYDAEHPPSSETSSVTLNASPATTTAPANEESSVAVKPEPDSAHVPSANRLSISYAAGTRRMVIDAAAVEKVKVFRSDARIEVHMSISEENGHLKGILVEGTTEGSTSYTALAIPQHAQDEDKTVPPFRKATLPLQTVLVAYLDKERPLSEPRWVKTGDVQDWLKSMFGRMFWVAGEAADGWEKKIEVVDPDPPPTIWTVLEAWAINSNVGVQSERQRFLRTHMTETDNILEVLLRLVRGERASYSQSAPVISAPSVSGPLLSALSQGSAHAAQQTHVSLAVLAIFRLAVEFAKKADGDDGKSEVEERVGEIIRCLPSHLIYKSLDGIFKEWRVEKKGGR</sequence>
<feature type="compositionally biased region" description="Low complexity" evidence="1">
    <location>
        <begin position="487"/>
        <end position="517"/>
    </location>
</feature>
<feature type="compositionally biased region" description="Pro residues" evidence="1">
    <location>
        <begin position="107"/>
        <end position="123"/>
    </location>
</feature>
<feature type="compositionally biased region" description="Low complexity" evidence="1">
    <location>
        <begin position="869"/>
        <end position="884"/>
    </location>
</feature>
<feature type="compositionally biased region" description="Pro residues" evidence="1">
    <location>
        <begin position="67"/>
        <end position="77"/>
    </location>
</feature>
<feature type="compositionally biased region" description="Polar residues" evidence="1">
    <location>
        <begin position="779"/>
        <end position="791"/>
    </location>
</feature>
<comment type="caution">
    <text evidence="2">The sequence shown here is derived from an EMBL/GenBank/DDBJ whole genome shotgun (WGS) entry which is preliminary data.</text>
</comment>
<evidence type="ECO:0000313" key="3">
    <source>
        <dbReference type="Proteomes" id="UP000703269"/>
    </source>
</evidence>
<feature type="compositionally biased region" description="Low complexity" evidence="1">
    <location>
        <begin position="821"/>
        <end position="836"/>
    </location>
</feature>
<feature type="compositionally biased region" description="Low complexity" evidence="1">
    <location>
        <begin position="358"/>
        <end position="369"/>
    </location>
</feature>
<feature type="compositionally biased region" description="Low complexity" evidence="1">
    <location>
        <begin position="161"/>
        <end position="185"/>
    </location>
</feature>
<feature type="compositionally biased region" description="Basic and acidic residues" evidence="1">
    <location>
        <begin position="390"/>
        <end position="401"/>
    </location>
</feature>
<feature type="compositionally biased region" description="Pro residues" evidence="1">
    <location>
        <begin position="16"/>
        <end position="30"/>
    </location>
</feature>
<feature type="compositionally biased region" description="Pro residues" evidence="1">
    <location>
        <begin position="208"/>
        <end position="224"/>
    </location>
</feature>
<dbReference type="EMBL" id="BPQB01000001">
    <property type="protein sequence ID" value="GJE84744.1"/>
    <property type="molecule type" value="Genomic_DNA"/>
</dbReference>
<feature type="compositionally biased region" description="Gly residues" evidence="1">
    <location>
        <begin position="264"/>
        <end position="328"/>
    </location>
</feature>
<feature type="compositionally biased region" description="Basic and acidic residues" evidence="1">
    <location>
        <begin position="674"/>
        <end position="692"/>
    </location>
</feature>
<feature type="compositionally biased region" description="Low complexity" evidence="1">
    <location>
        <begin position="36"/>
        <end position="66"/>
    </location>
</feature>
<reference evidence="2 3" key="1">
    <citation type="submission" date="2021-08" db="EMBL/GenBank/DDBJ databases">
        <title>Draft Genome Sequence of Phanerochaete sordida strain YK-624.</title>
        <authorList>
            <person name="Mori T."/>
            <person name="Dohra H."/>
            <person name="Suzuki T."/>
            <person name="Kawagishi H."/>
            <person name="Hirai H."/>
        </authorList>
    </citation>
    <scope>NUCLEOTIDE SEQUENCE [LARGE SCALE GENOMIC DNA]</scope>
    <source>
        <strain evidence="2 3">YK-624</strain>
    </source>
</reference>
<feature type="compositionally biased region" description="Basic and acidic residues" evidence="1">
    <location>
        <begin position="410"/>
        <end position="420"/>
    </location>
</feature>